<evidence type="ECO:0000313" key="1">
    <source>
        <dbReference type="EMBL" id="EMI28757.1"/>
    </source>
</evidence>
<comment type="caution">
    <text evidence="1">The sequence shown here is derived from an EMBL/GenBank/DDBJ whole genome shotgun (WGS) entry which is preliminary data.</text>
</comment>
<sequence length="74" mass="8455">MPSELPVQRIYVRVWIACEIGLKSIHMADRHGQSSEVFHFKMLRDCHLPPGQDCLPGRRREVGGMPVDGSRRVD</sequence>
<proteinExistence type="predicted"/>
<gene>
    <name evidence="1" type="ORF">RESH_00666</name>
</gene>
<dbReference type="STRING" id="1263868.RESH_00666"/>
<dbReference type="EMBL" id="ANOF01000020">
    <property type="protein sequence ID" value="EMI28757.1"/>
    <property type="molecule type" value="Genomic_DNA"/>
</dbReference>
<name>M5SLX6_9BACT</name>
<accession>M5SLX6</accession>
<dbReference type="AlphaFoldDB" id="M5SLX6"/>
<dbReference type="PATRIC" id="fig|1263868.3.peg.728"/>
<organism evidence="1 2">
    <name type="scientific">Rhodopirellula europaea SH398</name>
    <dbReference type="NCBI Taxonomy" id="1263868"/>
    <lineage>
        <taxon>Bacteria</taxon>
        <taxon>Pseudomonadati</taxon>
        <taxon>Planctomycetota</taxon>
        <taxon>Planctomycetia</taxon>
        <taxon>Pirellulales</taxon>
        <taxon>Pirellulaceae</taxon>
        <taxon>Rhodopirellula</taxon>
    </lineage>
</organism>
<dbReference type="Proteomes" id="UP000011996">
    <property type="component" value="Unassembled WGS sequence"/>
</dbReference>
<evidence type="ECO:0000313" key="2">
    <source>
        <dbReference type="Proteomes" id="UP000011996"/>
    </source>
</evidence>
<protein>
    <submittedName>
        <fullName evidence="1">Uncharacterized protein</fullName>
    </submittedName>
</protein>
<reference evidence="1 2" key="1">
    <citation type="journal article" date="2013" name="Mar. Genomics">
        <title>Expression of sulfatases in Rhodopirellula baltica and the diversity of sulfatases in the genus Rhodopirellula.</title>
        <authorList>
            <person name="Wegner C.E."/>
            <person name="Richter-Heitmann T."/>
            <person name="Klindworth A."/>
            <person name="Klockow C."/>
            <person name="Richter M."/>
            <person name="Achstetter T."/>
            <person name="Glockner F.O."/>
            <person name="Harder J."/>
        </authorList>
    </citation>
    <scope>NUCLEOTIDE SEQUENCE [LARGE SCALE GENOMIC DNA]</scope>
    <source>
        <strain evidence="1 2">SH398</strain>
    </source>
</reference>